<gene>
    <name evidence="1" type="ordered locus">KNP414_05640</name>
</gene>
<dbReference type="GO" id="GO:0006974">
    <property type="term" value="P:DNA damage response"/>
    <property type="evidence" value="ECO:0007669"/>
    <property type="project" value="TreeGrafter"/>
</dbReference>
<dbReference type="Pfam" id="PF04402">
    <property type="entry name" value="SIMPL"/>
    <property type="match status" value="1"/>
</dbReference>
<name>F8FLN7_PAEMK</name>
<proteinExistence type="predicted"/>
<dbReference type="Proteomes" id="UP000006620">
    <property type="component" value="Chromosome"/>
</dbReference>
<sequence>MQPHAFYAAAPQPPIGALVRHTAPGRVEVTGEASVSAEPDRAVIVLGAVTENASLSEAQAANTEAVNRIIAALTALPLPREAIATADYRIEMQYVYEDGKQRFTGYRVTHLLQITLDEPSRAGTVVDTAVASGANTVTSVSFRLARPQPYYHAALSAAVQEAQRKAGTVARTLGVRLSPQPQLVEELSRVPEPIPYQTAMLADSKVTPLQPGTLQVTASVKVVYAYS</sequence>
<protein>
    <recommendedName>
        <fullName evidence="3">Outer membrane protein</fullName>
    </recommendedName>
</protein>
<dbReference type="AlphaFoldDB" id="F8FLN7"/>
<evidence type="ECO:0000313" key="2">
    <source>
        <dbReference type="Proteomes" id="UP000006620"/>
    </source>
</evidence>
<dbReference type="InterPro" id="IPR007497">
    <property type="entry name" value="SIMPL/DUF541"/>
</dbReference>
<dbReference type="KEGG" id="pms:KNP414_05640"/>
<reference evidence="1 2" key="2">
    <citation type="journal article" date="2013" name="Genome Announc.">
        <title>Genome Sequence of Growth-Improving Paenibacillus mucilaginosus Strain KNP414.</title>
        <authorList>
            <person name="Lu J.J."/>
            <person name="Wang J.F."/>
            <person name="Hu X.F."/>
        </authorList>
    </citation>
    <scope>NUCLEOTIDE SEQUENCE [LARGE SCALE GENOMIC DNA]</scope>
    <source>
        <strain evidence="1 2">KNP414</strain>
    </source>
</reference>
<dbReference type="PANTHER" id="PTHR34387:SF1">
    <property type="entry name" value="PERIPLASMIC IMMUNOGENIC PROTEIN"/>
    <property type="match status" value="1"/>
</dbReference>
<dbReference type="HOGENOM" id="CLU_080344_1_2_9"/>
<dbReference type="EMBL" id="CP002869">
    <property type="protein sequence ID" value="AEI44164.1"/>
    <property type="molecule type" value="Genomic_DNA"/>
</dbReference>
<dbReference type="RefSeq" id="WP_013919317.1">
    <property type="nucleotide sequence ID" value="NC_015690.1"/>
</dbReference>
<dbReference type="Gene3D" id="3.30.70.2970">
    <property type="entry name" value="Protein of unknown function (DUF541), domain 2"/>
    <property type="match status" value="1"/>
</dbReference>
<evidence type="ECO:0000313" key="1">
    <source>
        <dbReference type="EMBL" id="AEI44164.1"/>
    </source>
</evidence>
<organism evidence="1 2">
    <name type="scientific">Paenibacillus mucilaginosus (strain KNP414)</name>
    <dbReference type="NCBI Taxonomy" id="1036673"/>
    <lineage>
        <taxon>Bacteria</taxon>
        <taxon>Bacillati</taxon>
        <taxon>Bacillota</taxon>
        <taxon>Bacilli</taxon>
        <taxon>Bacillales</taxon>
        <taxon>Paenibacillaceae</taxon>
        <taxon>Paenibacillus</taxon>
    </lineage>
</organism>
<dbReference type="InterPro" id="IPR052022">
    <property type="entry name" value="26kDa_periplasmic_antigen"/>
</dbReference>
<dbReference type="PATRIC" id="fig|1036673.3.peg.5233"/>
<evidence type="ECO:0008006" key="3">
    <source>
        <dbReference type="Google" id="ProtNLM"/>
    </source>
</evidence>
<reference evidence="2" key="1">
    <citation type="submission" date="2011-06" db="EMBL/GenBank/DDBJ databases">
        <title>Complete genome sequence of Paenibacillus mucilaginosus KNP414.</title>
        <authorList>
            <person name="Wang J."/>
            <person name="Hu S."/>
            <person name="Hu X."/>
            <person name="Zhang B."/>
            <person name="Dong D."/>
            <person name="Zhang S."/>
            <person name="Zhao K."/>
            <person name="Wu D."/>
        </authorList>
    </citation>
    <scope>NUCLEOTIDE SEQUENCE [LARGE SCALE GENOMIC DNA]</scope>
    <source>
        <strain evidence="2">KNP414</strain>
    </source>
</reference>
<dbReference type="PANTHER" id="PTHR34387">
    <property type="entry name" value="SLR1258 PROTEIN"/>
    <property type="match status" value="1"/>
</dbReference>
<dbReference type="Gene3D" id="3.30.110.170">
    <property type="entry name" value="Protein of unknown function (DUF541), domain 1"/>
    <property type="match status" value="1"/>
</dbReference>
<accession>F8FLN7</accession>